<dbReference type="Proteomes" id="UP001057402">
    <property type="component" value="Chromosome 3"/>
</dbReference>
<evidence type="ECO:0000313" key="2">
    <source>
        <dbReference type="Proteomes" id="UP001057402"/>
    </source>
</evidence>
<proteinExistence type="predicted"/>
<protein>
    <submittedName>
        <fullName evidence="1">Uncharacterized protein</fullName>
    </submittedName>
</protein>
<gene>
    <name evidence="1" type="ORF">MLD38_005400</name>
</gene>
<dbReference type="EMBL" id="CM042882">
    <property type="protein sequence ID" value="KAI4379058.1"/>
    <property type="molecule type" value="Genomic_DNA"/>
</dbReference>
<accession>A0ACB9RKP4</accession>
<reference evidence="2" key="1">
    <citation type="journal article" date="2023" name="Front. Plant Sci.">
        <title>Chromosomal-level genome assembly of Melastoma candidum provides insights into trichome evolution.</title>
        <authorList>
            <person name="Zhong Y."/>
            <person name="Wu W."/>
            <person name="Sun C."/>
            <person name="Zou P."/>
            <person name="Liu Y."/>
            <person name="Dai S."/>
            <person name="Zhou R."/>
        </authorList>
    </citation>
    <scope>NUCLEOTIDE SEQUENCE [LARGE SCALE GENOMIC DNA]</scope>
</reference>
<name>A0ACB9RKP4_9MYRT</name>
<keyword evidence="2" id="KW-1185">Reference proteome</keyword>
<sequence length="116" mass="13455">MMPELQVEFLVMSWQQEGTYIKIEAFEDRKLSIACHWRVPKKMFCFQPNAGGFKKKLVLDAAILNPGSKEQDKQVEIEIYTGETLSRGYFCTRTEEKLKMMNVTGSTWLIDIMPVI</sequence>
<evidence type="ECO:0000313" key="1">
    <source>
        <dbReference type="EMBL" id="KAI4379058.1"/>
    </source>
</evidence>
<comment type="caution">
    <text evidence="1">The sequence shown here is derived from an EMBL/GenBank/DDBJ whole genome shotgun (WGS) entry which is preliminary data.</text>
</comment>
<organism evidence="1 2">
    <name type="scientific">Melastoma candidum</name>
    <dbReference type="NCBI Taxonomy" id="119954"/>
    <lineage>
        <taxon>Eukaryota</taxon>
        <taxon>Viridiplantae</taxon>
        <taxon>Streptophyta</taxon>
        <taxon>Embryophyta</taxon>
        <taxon>Tracheophyta</taxon>
        <taxon>Spermatophyta</taxon>
        <taxon>Magnoliopsida</taxon>
        <taxon>eudicotyledons</taxon>
        <taxon>Gunneridae</taxon>
        <taxon>Pentapetalae</taxon>
        <taxon>rosids</taxon>
        <taxon>malvids</taxon>
        <taxon>Myrtales</taxon>
        <taxon>Melastomataceae</taxon>
        <taxon>Melastomatoideae</taxon>
        <taxon>Melastomateae</taxon>
        <taxon>Melastoma</taxon>
    </lineage>
</organism>